<keyword evidence="1" id="KW-0812">Transmembrane</keyword>
<keyword evidence="3" id="KW-1185">Reference proteome</keyword>
<comment type="caution">
    <text evidence="2">The sequence shown here is derived from an EMBL/GenBank/DDBJ whole genome shotgun (WGS) entry which is preliminary data.</text>
</comment>
<evidence type="ECO:0000313" key="2">
    <source>
        <dbReference type="EMBL" id="MCO5725600.1"/>
    </source>
</evidence>
<dbReference type="Proteomes" id="UP001206312">
    <property type="component" value="Unassembled WGS sequence"/>
</dbReference>
<evidence type="ECO:0000313" key="3">
    <source>
        <dbReference type="Proteomes" id="UP001206312"/>
    </source>
</evidence>
<protein>
    <recommendedName>
        <fullName evidence="4">DUF2871 domain-containing protein</fullName>
    </recommendedName>
</protein>
<evidence type="ECO:0000256" key="1">
    <source>
        <dbReference type="SAM" id="Phobius"/>
    </source>
</evidence>
<feature type="transmembrane region" description="Helical" evidence="1">
    <location>
        <begin position="52"/>
        <end position="71"/>
    </location>
</feature>
<keyword evidence="1" id="KW-1133">Transmembrane helix</keyword>
<dbReference type="RefSeq" id="WP_252741971.1">
    <property type="nucleotide sequence ID" value="NZ_JAMXIB010000010.1"/>
</dbReference>
<sequence>MKTTLLQGAIINGVINGSINGGIQWFSFKKHETVPISVDSITNQEFTVLGSAVHLSVTLAMILTFVAYFSIKKEMRPKITSFLWLILKHGFFTFGVATGLSVMWQYKMGSIEVSALTGTLLVGLIASVVAGVVNYLTLKPYSETSS</sequence>
<dbReference type="EMBL" id="JAMXIB010000010">
    <property type="protein sequence ID" value="MCO5725600.1"/>
    <property type="molecule type" value="Genomic_DNA"/>
</dbReference>
<proteinExistence type="predicted"/>
<evidence type="ECO:0008006" key="4">
    <source>
        <dbReference type="Google" id="ProtNLM"/>
    </source>
</evidence>
<feature type="transmembrane region" description="Helical" evidence="1">
    <location>
        <begin position="83"/>
        <end position="104"/>
    </location>
</feature>
<reference evidence="2 3" key="1">
    <citation type="submission" date="2022-06" db="EMBL/GenBank/DDBJ databases">
        <authorList>
            <person name="Xuan X."/>
        </authorList>
    </citation>
    <scope>NUCLEOTIDE SEQUENCE [LARGE SCALE GENOMIC DNA]</scope>
    <source>
        <strain evidence="2 3">2V75</strain>
    </source>
</reference>
<gene>
    <name evidence="2" type="ORF">NG653_12090</name>
</gene>
<organism evidence="2 3">
    <name type="scientific">Robiginitalea marina</name>
    <dbReference type="NCBI Taxonomy" id="2954105"/>
    <lineage>
        <taxon>Bacteria</taxon>
        <taxon>Pseudomonadati</taxon>
        <taxon>Bacteroidota</taxon>
        <taxon>Flavobacteriia</taxon>
        <taxon>Flavobacteriales</taxon>
        <taxon>Flavobacteriaceae</taxon>
        <taxon>Robiginitalea</taxon>
    </lineage>
</organism>
<name>A0ABT1B172_9FLAO</name>
<accession>A0ABT1B172</accession>
<feature type="transmembrane region" description="Helical" evidence="1">
    <location>
        <begin position="116"/>
        <end position="138"/>
    </location>
</feature>
<keyword evidence="1" id="KW-0472">Membrane</keyword>